<dbReference type="InterPro" id="IPR036864">
    <property type="entry name" value="Zn2-C6_fun-type_DNA-bd_sf"/>
</dbReference>
<keyword evidence="6" id="KW-0863">Zinc-finger</keyword>
<dbReference type="Gene3D" id="3.30.160.60">
    <property type="entry name" value="Classic Zinc Finger"/>
    <property type="match status" value="1"/>
</dbReference>
<dbReference type="Pfam" id="PF04082">
    <property type="entry name" value="Fungal_trans"/>
    <property type="match status" value="1"/>
</dbReference>
<dbReference type="Pfam" id="PF00096">
    <property type="entry name" value="zf-C2H2"/>
    <property type="match status" value="1"/>
</dbReference>
<feature type="domain" description="C2H2-type" evidence="9">
    <location>
        <begin position="46"/>
        <end position="71"/>
    </location>
</feature>
<gene>
    <name evidence="10" type="ORF">C8Q71DRAFT_892439</name>
</gene>
<dbReference type="PROSITE" id="PS50048">
    <property type="entry name" value="ZN2_CY6_FUNGAL_2"/>
    <property type="match status" value="1"/>
</dbReference>
<name>A0ABQ8KNT7_9APHY</name>
<dbReference type="InterPro" id="IPR001138">
    <property type="entry name" value="Zn2Cys6_DnaBD"/>
</dbReference>
<evidence type="ECO:0000259" key="9">
    <source>
        <dbReference type="PROSITE" id="PS50157"/>
    </source>
</evidence>
<proteinExistence type="predicted"/>
<feature type="region of interest" description="Disordered" evidence="7">
    <location>
        <begin position="110"/>
        <end position="135"/>
    </location>
</feature>
<organism evidence="10 11">
    <name type="scientific">Rhodofomes roseus</name>
    <dbReference type="NCBI Taxonomy" id="34475"/>
    <lineage>
        <taxon>Eukaryota</taxon>
        <taxon>Fungi</taxon>
        <taxon>Dikarya</taxon>
        <taxon>Basidiomycota</taxon>
        <taxon>Agaricomycotina</taxon>
        <taxon>Agaricomycetes</taxon>
        <taxon>Polyporales</taxon>
        <taxon>Rhodofomes</taxon>
    </lineage>
</organism>
<dbReference type="Pfam" id="PF00172">
    <property type="entry name" value="Zn_clus"/>
    <property type="match status" value="1"/>
</dbReference>
<evidence type="ECO:0000256" key="1">
    <source>
        <dbReference type="ARBA" id="ARBA00022723"/>
    </source>
</evidence>
<evidence type="ECO:0000256" key="3">
    <source>
        <dbReference type="ARBA" id="ARBA00023015"/>
    </source>
</evidence>
<dbReference type="Proteomes" id="UP000814176">
    <property type="component" value="Unassembled WGS sequence"/>
</dbReference>
<dbReference type="PROSITE" id="PS00463">
    <property type="entry name" value="ZN2_CY6_FUNGAL_1"/>
    <property type="match status" value="1"/>
</dbReference>
<comment type="caution">
    <text evidence="10">The sequence shown here is derived from an EMBL/GenBank/DDBJ whole genome shotgun (WGS) entry which is preliminary data.</text>
</comment>
<dbReference type="Gene3D" id="4.10.240.10">
    <property type="entry name" value="Zn(2)-C6 fungal-type DNA-binding domain"/>
    <property type="match status" value="1"/>
</dbReference>
<dbReference type="PANTHER" id="PTHR47660">
    <property type="entry name" value="TRANSCRIPTION FACTOR WITH C2H2 AND ZN(2)-CYS(6) DNA BINDING DOMAIN (EUROFUNG)-RELATED-RELATED"/>
    <property type="match status" value="1"/>
</dbReference>
<dbReference type="InterPro" id="IPR007219">
    <property type="entry name" value="XnlR_reg_dom"/>
</dbReference>
<keyword evidence="5" id="KW-0539">Nucleus</keyword>
<accession>A0ABQ8KNT7</accession>
<evidence type="ECO:0000256" key="5">
    <source>
        <dbReference type="ARBA" id="ARBA00023242"/>
    </source>
</evidence>
<dbReference type="PROSITE" id="PS50157">
    <property type="entry name" value="ZINC_FINGER_C2H2_2"/>
    <property type="match status" value="2"/>
</dbReference>
<dbReference type="InterPro" id="IPR036236">
    <property type="entry name" value="Znf_C2H2_sf"/>
</dbReference>
<evidence type="ECO:0000259" key="8">
    <source>
        <dbReference type="PROSITE" id="PS50048"/>
    </source>
</evidence>
<keyword evidence="2" id="KW-0862">Zinc</keyword>
<dbReference type="SUPFAM" id="SSF57667">
    <property type="entry name" value="beta-beta-alpha zinc fingers"/>
    <property type="match status" value="1"/>
</dbReference>
<evidence type="ECO:0000256" key="4">
    <source>
        <dbReference type="ARBA" id="ARBA00023163"/>
    </source>
</evidence>
<feature type="compositionally biased region" description="Polar residues" evidence="7">
    <location>
        <begin position="110"/>
        <end position="124"/>
    </location>
</feature>
<reference evidence="10 11" key="1">
    <citation type="journal article" date="2021" name="Environ. Microbiol.">
        <title>Gene family expansions and transcriptome signatures uncover fungal adaptations to wood decay.</title>
        <authorList>
            <person name="Hage H."/>
            <person name="Miyauchi S."/>
            <person name="Viragh M."/>
            <person name="Drula E."/>
            <person name="Min B."/>
            <person name="Chaduli D."/>
            <person name="Navarro D."/>
            <person name="Favel A."/>
            <person name="Norest M."/>
            <person name="Lesage-Meessen L."/>
            <person name="Balint B."/>
            <person name="Merenyi Z."/>
            <person name="de Eugenio L."/>
            <person name="Morin E."/>
            <person name="Martinez A.T."/>
            <person name="Baldrian P."/>
            <person name="Stursova M."/>
            <person name="Martinez M.J."/>
            <person name="Novotny C."/>
            <person name="Magnuson J.K."/>
            <person name="Spatafora J.W."/>
            <person name="Maurice S."/>
            <person name="Pangilinan J."/>
            <person name="Andreopoulos W."/>
            <person name="LaButti K."/>
            <person name="Hundley H."/>
            <person name="Na H."/>
            <person name="Kuo A."/>
            <person name="Barry K."/>
            <person name="Lipzen A."/>
            <person name="Henrissat B."/>
            <person name="Riley R."/>
            <person name="Ahrendt S."/>
            <person name="Nagy L.G."/>
            <person name="Grigoriev I.V."/>
            <person name="Martin F."/>
            <person name="Rosso M.N."/>
        </authorList>
    </citation>
    <scope>NUCLEOTIDE SEQUENCE [LARGE SCALE GENOMIC DNA]</scope>
    <source>
        <strain evidence="10 11">CIRM-BRFM 1785</strain>
    </source>
</reference>
<evidence type="ECO:0000313" key="11">
    <source>
        <dbReference type="Proteomes" id="UP000814176"/>
    </source>
</evidence>
<feature type="domain" description="C2H2-type" evidence="9">
    <location>
        <begin position="18"/>
        <end position="45"/>
    </location>
</feature>
<keyword evidence="4" id="KW-0804">Transcription</keyword>
<keyword evidence="3" id="KW-0805">Transcription regulation</keyword>
<evidence type="ECO:0000256" key="6">
    <source>
        <dbReference type="PROSITE-ProRule" id="PRU00042"/>
    </source>
</evidence>
<dbReference type="CDD" id="cd00067">
    <property type="entry name" value="GAL4"/>
    <property type="match status" value="1"/>
</dbReference>
<dbReference type="InterPro" id="IPR013087">
    <property type="entry name" value="Znf_C2H2_type"/>
</dbReference>
<feature type="domain" description="Zn(2)-C6 fungal-type" evidence="8">
    <location>
        <begin position="81"/>
        <end position="108"/>
    </location>
</feature>
<dbReference type="SUPFAM" id="SSF57701">
    <property type="entry name" value="Zn2/Cys6 DNA-binding domain"/>
    <property type="match status" value="1"/>
</dbReference>
<dbReference type="SMART" id="SM00066">
    <property type="entry name" value="GAL4"/>
    <property type="match status" value="1"/>
</dbReference>
<dbReference type="PROSITE" id="PS00028">
    <property type="entry name" value="ZINC_FINGER_C2H2_1"/>
    <property type="match status" value="2"/>
</dbReference>
<keyword evidence="1" id="KW-0479">Metal-binding</keyword>
<evidence type="ECO:0000313" key="10">
    <source>
        <dbReference type="EMBL" id="KAH9839858.1"/>
    </source>
</evidence>
<dbReference type="SMART" id="SM00355">
    <property type="entry name" value="ZnF_C2H2"/>
    <property type="match status" value="2"/>
</dbReference>
<dbReference type="EMBL" id="JADCUA010000005">
    <property type="protein sequence ID" value="KAH9839858.1"/>
    <property type="molecule type" value="Genomic_DNA"/>
</dbReference>
<sequence>MAHDHVPSESLGEGLSRYQCPDCSSTFSRRQNLQRHRRTHVGLTPHECPSCREQFTRTDLLQRHIHQHHRGLVLAPPPPRACKACASSKMRCDRESPCSRCRAKGLRCEPQSNTSIRTSSNGSMSPPPEVQPRTLPDAHTTLQTHHMNLNSMRIDQLMSVDLPDLSLFTVNPPPLADFPVNLSDLLGYDPLLGFNTAFVEGPVNLWPAAPMGAPLSSMEPATHHSPMSDLSSNGGSILDIMSPPGGICPTLEMLSSTYWPSSDSEQHTSSAPSSIRSSPVLRNLQLPTVSTCRNDPASFFTPTMRARYPALYAAHFERHWPLLGTHNVDLNMLHPALSVAICCVGAMYDGVPAHCRLATAVMLVQRTALITKLSTHRLDEAEALAMLQALFLYQVFGAFQHEKNYRDLTNVFHGSLVQLIRRYCILEPSVSAPPGQAIARARLAHGVFFLDALQPILAGTPALLNIDELRVGAPAPPALFRRLMDVRAGPVAIPDAQAALVLILALLGRVLELLRLRQSADVLCAEGGAAPDALDAALVQRARGLGAALRRWKDAWDALDPAHGAGSPVPTCENAMPIYMIVLTLIAHAGGSSPWTLPGQYNPEERAGGPFAQFCRSFRTFLNDAEWSGLTWLFPPFPVH</sequence>
<dbReference type="GeneID" id="72009424"/>
<keyword evidence="11" id="KW-1185">Reference proteome</keyword>
<dbReference type="CDD" id="cd12148">
    <property type="entry name" value="fungal_TF_MHR"/>
    <property type="match status" value="1"/>
</dbReference>
<evidence type="ECO:0000256" key="2">
    <source>
        <dbReference type="ARBA" id="ARBA00022833"/>
    </source>
</evidence>
<protein>
    <submittedName>
        <fullName evidence="10">Uncharacterized protein</fullName>
    </submittedName>
</protein>
<evidence type="ECO:0000256" key="7">
    <source>
        <dbReference type="SAM" id="MobiDB-lite"/>
    </source>
</evidence>
<dbReference type="RefSeq" id="XP_047781508.1">
    <property type="nucleotide sequence ID" value="XM_047928692.1"/>
</dbReference>